<dbReference type="InterPro" id="IPR036444">
    <property type="entry name" value="PLipase_A2_dom_sf"/>
</dbReference>
<dbReference type="GO" id="GO:0004623">
    <property type="term" value="F:phospholipase A2 activity"/>
    <property type="evidence" value="ECO:0007669"/>
    <property type="project" value="InterPro"/>
</dbReference>
<organism evidence="1 2">
    <name type="scientific">Phytophthora kernoviae 00238/432</name>
    <dbReference type="NCBI Taxonomy" id="1284355"/>
    <lineage>
        <taxon>Eukaryota</taxon>
        <taxon>Sar</taxon>
        <taxon>Stramenopiles</taxon>
        <taxon>Oomycota</taxon>
        <taxon>Peronosporomycetes</taxon>
        <taxon>Peronosporales</taxon>
        <taxon>Peronosporaceae</taxon>
        <taxon>Phytophthora</taxon>
    </lineage>
</organism>
<accession>A0A8J4S2U8</accession>
<reference evidence="1" key="1">
    <citation type="journal article" date="2015" name="Genom Data">
        <title>Draft genome sequences of Phytophthora kernoviae and Phytophthora ramorum lineage EU2 from Scotland.</title>
        <authorList>
            <person name="Sambles C."/>
            <person name="Schlenzig A."/>
            <person name="O'Neill P."/>
            <person name="Grant M."/>
            <person name="Studholme D.J."/>
        </authorList>
    </citation>
    <scope>NUCLEOTIDE SEQUENCE</scope>
    <source>
        <strain evidence="1">00238/432</strain>
    </source>
</reference>
<evidence type="ECO:0000313" key="1">
    <source>
        <dbReference type="EMBL" id="KAF4317309.1"/>
    </source>
</evidence>
<dbReference type="Proteomes" id="UP000702964">
    <property type="component" value="Unassembled WGS sequence"/>
</dbReference>
<evidence type="ECO:0008006" key="3">
    <source>
        <dbReference type="Google" id="ProtNLM"/>
    </source>
</evidence>
<gene>
    <name evidence="1" type="ORF">G195_008654</name>
</gene>
<protein>
    <recommendedName>
        <fullName evidence="3">Phospholipase A2 domain-containing protein</fullName>
    </recommendedName>
</protein>
<sequence>MKAAVARLQHVQGIHGDPAVVEQLKVPVSVPTGPMVKRKFTLVPSHDVEIYLLIFCVSVRFTLGVFSCLRHVLFNPDVNVSRYRRKMPSWERYNREDGEMFSHNRHHLANLRPNPVNMSPDAGKLDFVFTANGCGTAAMPISASAEFQECCNWHDACYSTCGMKKAKCEKRLEKCMKSKCNEIVNPSEREECHSTAKLFSFGANMIACPAYQESQKEACECVATNEVADANRARLVHFLTENGAPEEELENQEIDDLLAKYGGQEPTMFLRLLKKYPNALKPDPKKNNFMDDVMKNADTRLWVPTRKIEGIRIYRERLNATGETSPSIPSLLLFGSVVGKLDDIIATPLQSPKTNSGQGV</sequence>
<dbReference type="InterPro" id="IPR010711">
    <property type="entry name" value="PLA2G12"/>
</dbReference>
<proteinExistence type="predicted"/>
<dbReference type="SUPFAM" id="SSF48619">
    <property type="entry name" value="Phospholipase A2, PLA2"/>
    <property type="match status" value="1"/>
</dbReference>
<dbReference type="GO" id="GO:0016042">
    <property type="term" value="P:lipid catabolic process"/>
    <property type="evidence" value="ECO:0007669"/>
    <property type="project" value="InterPro"/>
</dbReference>
<dbReference type="AlphaFoldDB" id="A0A8J4S2U8"/>
<evidence type="ECO:0000313" key="2">
    <source>
        <dbReference type="Proteomes" id="UP000702964"/>
    </source>
</evidence>
<dbReference type="GO" id="GO:0005509">
    <property type="term" value="F:calcium ion binding"/>
    <property type="evidence" value="ECO:0007669"/>
    <property type="project" value="InterPro"/>
</dbReference>
<name>A0A8J4S2U8_9STRA</name>
<dbReference type="Pfam" id="PF06522">
    <property type="entry name" value="B12D"/>
    <property type="match status" value="1"/>
</dbReference>
<dbReference type="GO" id="GO:0050482">
    <property type="term" value="P:arachidonate secretion"/>
    <property type="evidence" value="ECO:0007669"/>
    <property type="project" value="InterPro"/>
</dbReference>
<reference evidence="1" key="2">
    <citation type="submission" date="2020-02" db="EMBL/GenBank/DDBJ databases">
        <authorList>
            <person name="Studholme D.J."/>
        </authorList>
    </citation>
    <scope>NUCLEOTIDE SEQUENCE</scope>
    <source>
        <strain evidence="1">00238/432</strain>
    </source>
</reference>
<dbReference type="InterPro" id="IPR010530">
    <property type="entry name" value="B12D"/>
</dbReference>
<dbReference type="GO" id="GO:0005576">
    <property type="term" value="C:extracellular region"/>
    <property type="evidence" value="ECO:0007669"/>
    <property type="project" value="InterPro"/>
</dbReference>
<dbReference type="PANTHER" id="PTHR12824:SF8">
    <property type="entry name" value="GXIVSPLA2, ISOFORM A"/>
    <property type="match status" value="1"/>
</dbReference>
<dbReference type="Gene3D" id="1.20.90.10">
    <property type="entry name" value="Phospholipase A2 domain"/>
    <property type="match status" value="1"/>
</dbReference>
<comment type="caution">
    <text evidence="1">The sequence shown here is derived from an EMBL/GenBank/DDBJ whole genome shotgun (WGS) entry which is preliminary data.</text>
</comment>
<dbReference type="Pfam" id="PF06951">
    <property type="entry name" value="PLA2G12"/>
    <property type="match status" value="1"/>
</dbReference>
<dbReference type="PANTHER" id="PTHR12824">
    <property type="entry name" value="GROUP XII SECRETORY PHOSPHOLIPASE A2 FAMILY MEMBER"/>
    <property type="match status" value="1"/>
</dbReference>
<dbReference type="EMBL" id="AOFI03000408">
    <property type="protein sequence ID" value="KAF4317309.1"/>
    <property type="molecule type" value="Genomic_DNA"/>
</dbReference>
<dbReference type="GO" id="GO:0006644">
    <property type="term" value="P:phospholipid metabolic process"/>
    <property type="evidence" value="ECO:0007669"/>
    <property type="project" value="InterPro"/>
</dbReference>